<dbReference type="RefSeq" id="WP_061096155.1">
    <property type="nucleotide sequence ID" value="NZ_CP014323.1"/>
</dbReference>
<protein>
    <submittedName>
        <fullName evidence="1">Uncharacterized protein</fullName>
    </submittedName>
</protein>
<reference evidence="1 2" key="1">
    <citation type="submission" date="2015-12" db="EMBL/GenBank/DDBJ databases">
        <authorList>
            <person name="Shamseldin A."/>
            <person name="Moawad H."/>
            <person name="Abd El-Rahim W.M."/>
            <person name="Sadowsky M.J."/>
        </authorList>
    </citation>
    <scope>NUCLEOTIDE SEQUENCE [LARGE SCALE GENOMIC DNA]</scope>
    <source>
        <strain evidence="1 2">D7</strain>
    </source>
</reference>
<dbReference type="Proteomes" id="UP000063991">
    <property type="component" value="Chromosome"/>
</dbReference>
<organism evidence="1 2">
    <name type="scientific">Alteromonas macleodii</name>
    <name type="common">Pseudoalteromonas macleodii</name>
    <dbReference type="NCBI Taxonomy" id="28108"/>
    <lineage>
        <taxon>Bacteria</taxon>
        <taxon>Pseudomonadati</taxon>
        <taxon>Pseudomonadota</taxon>
        <taxon>Gammaproteobacteria</taxon>
        <taxon>Alteromonadales</taxon>
        <taxon>Alteromonadaceae</taxon>
        <taxon>Alteromonas/Salinimonas group</taxon>
        <taxon>Alteromonas</taxon>
    </lineage>
</organism>
<dbReference type="InterPro" id="IPR045617">
    <property type="entry name" value="DUF6445"/>
</dbReference>
<evidence type="ECO:0000313" key="2">
    <source>
        <dbReference type="Proteomes" id="UP000063991"/>
    </source>
</evidence>
<evidence type="ECO:0000313" key="1">
    <source>
        <dbReference type="EMBL" id="AMK00071.1"/>
    </source>
</evidence>
<gene>
    <name evidence="1" type="ORF">AVL55_19040</name>
</gene>
<dbReference type="Pfam" id="PF20043">
    <property type="entry name" value="DUF6445"/>
    <property type="match status" value="1"/>
</dbReference>
<dbReference type="EMBL" id="CP014323">
    <property type="protein sequence ID" value="AMK00071.1"/>
    <property type="molecule type" value="Genomic_DNA"/>
</dbReference>
<dbReference type="AlphaFoldDB" id="A0A126Q521"/>
<name>A0A126Q521_ALTMA</name>
<dbReference type="OrthoDB" id="4048724at2"/>
<proteinExistence type="predicted"/>
<accession>A0A126Q521</accession>
<sequence length="235" mass="26028">MVSNYELIKVGEQAIPIVVIDGFIPDPLSLVETIAQHHPFTKQDGDFYPGVRSHPPQEYVEHLHTSLPLLFSQLASHNGLQNFGVEKPLQIPLVQLSIANQAPKSLSPIQCIPHIDTQKDNEWALVHYLFSAPLGGTAFYRHIETGLERINAAQYEGYFKTLKRQATSVGLPPKAYINGDTAMFTQIARIEPMFNRAVLYPANLLHSGCLPNDISDSVDVKEGRLTANASITFKG</sequence>